<evidence type="ECO:0000313" key="2">
    <source>
        <dbReference type="Proteomes" id="UP000192907"/>
    </source>
</evidence>
<reference evidence="2" key="1">
    <citation type="submission" date="2017-04" db="EMBL/GenBank/DDBJ databases">
        <authorList>
            <person name="Varghese N."/>
            <person name="Submissions S."/>
        </authorList>
    </citation>
    <scope>NUCLEOTIDE SEQUENCE [LARGE SCALE GENOMIC DNA]</scope>
    <source>
        <strain evidence="2">RKEM611</strain>
    </source>
</reference>
<sequence>MNQTFCPKQQIPDRQAIWQADLFDTSLEIQSVSPKTNVSVSIKQLSQAAQKIATRSGHKGYAFGICPNRVAWVITTPAPQPLMETIDHSVQIKLTPLTEACRAVRIDFAATYGGDTRALYRWPQHEAISPTLTIEPKFLPPGTLSVTCKPKNKYRGPELWALYPVHNMKPVLPARNLIQESPSSLKAWVNEIRIREGLPPLSDQLDALQETGERLSQKMTVSHDRRLIKREKTFLKKNQIKFLGENRVQARSTNDMAWLLWNSPRHRSLLMSPRATHFSLATQTTPQKSLAVLVFAKRDTPLTGNNP</sequence>
<proteinExistence type="predicted"/>
<organism evidence="1 2">
    <name type="scientific">Pseudobacteriovorax antillogorgiicola</name>
    <dbReference type="NCBI Taxonomy" id="1513793"/>
    <lineage>
        <taxon>Bacteria</taxon>
        <taxon>Pseudomonadati</taxon>
        <taxon>Bdellovibrionota</taxon>
        <taxon>Oligoflexia</taxon>
        <taxon>Oligoflexales</taxon>
        <taxon>Pseudobacteriovoracaceae</taxon>
        <taxon>Pseudobacteriovorax</taxon>
    </lineage>
</organism>
<dbReference type="EMBL" id="FWZT01000014">
    <property type="protein sequence ID" value="SMF45934.1"/>
    <property type="molecule type" value="Genomic_DNA"/>
</dbReference>
<evidence type="ECO:0000313" key="1">
    <source>
        <dbReference type="EMBL" id="SMF45934.1"/>
    </source>
</evidence>
<accession>A0A1Y6C6M4</accession>
<protein>
    <submittedName>
        <fullName evidence="1">Uncharacterized protein</fullName>
    </submittedName>
</protein>
<dbReference type="Gene3D" id="3.40.33.10">
    <property type="entry name" value="CAP"/>
    <property type="match status" value="1"/>
</dbReference>
<dbReference type="AlphaFoldDB" id="A0A1Y6C6M4"/>
<dbReference type="InterPro" id="IPR035940">
    <property type="entry name" value="CAP_sf"/>
</dbReference>
<dbReference type="Proteomes" id="UP000192907">
    <property type="component" value="Unassembled WGS sequence"/>
</dbReference>
<keyword evidence="2" id="KW-1185">Reference proteome</keyword>
<dbReference type="STRING" id="1513793.SAMN06296036_1148"/>
<name>A0A1Y6C6M4_9BACT</name>
<gene>
    <name evidence="1" type="ORF">SAMN06296036_1148</name>
</gene>